<proteinExistence type="predicted"/>
<reference evidence="1" key="2">
    <citation type="submission" date="2023-06" db="EMBL/GenBank/DDBJ databases">
        <authorList>
            <consortium name="Lawrence Berkeley National Laboratory"/>
            <person name="Haridas S."/>
            <person name="Hensen N."/>
            <person name="Bonometti L."/>
            <person name="Westerberg I."/>
            <person name="Brannstrom I.O."/>
            <person name="Guillou S."/>
            <person name="Cros-Aarteil S."/>
            <person name="Calhoun S."/>
            <person name="Kuo A."/>
            <person name="Mondo S."/>
            <person name="Pangilinan J."/>
            <person name="Riley R."/>
            <person name="LaButti K."/>
            <person name="Andreopoulos B."/>
            <person name="Lipzen A."/>
            <person name="Chen C."/>
            <person name="Yanf M."/>
            <person name="Daum C."/>
            <person name="Ng V."/>
            <person name="Clum A."/>
            <person name="Steindorff A."/>
            <person name="Ohm R."/>
            <person name="Martin F."/>
            <person name="Silar P."/>
            <person name="Natvig D."/>
            <person name="Lalanne C."/>
            <person name="Gautier V."/>
            <person name="Ament-velasquez S.L."/>
            <person name="Kruys A."/>
            <person name="Hutchinson M.I."/>
            <person name="Powell A.J."/>
            <person name="Barry K."/>
            <person name="Miller A.N."/>
            <person name="Grigoriev I.V."/>
            <person name="Debuchy R."/>
            <person name="Gladieux P."/>
            <person name="Thoren M.H."/>
            <person name="Johannesson H."/>
        </authorList>
    </citation>
    <scope>NUCLEOTIDE SEQUENCE</scope>
    <source>
        <strain evidence="1">CBS 232.78</strain>
    </source>
</reference>
<organism evidence="1 2">
    <name type="scientific">Podospora didyma</name>
    <dbReference type="NCBI Taxonomy" id="330526"/>
    <lineage>
        <taxon>Eukaryota</taxon>
        <taxon>Fungi</taxon>
        <taxon>Dikarya</taxon>
        <taxon>Ascomycota</taxon>
        <taxon>Pezizomycotina</taxon>
        <taxon>Sordariomycetes</taxon>
        <taxon>Sordariomycetidae</taxon>
        <taxon>Sordariales</taxon>
        <taxon>Podosporaceae</taxon>
        <taxon>Podospora</taxon>
    </lineage>
</organism>
<protein>
    <submittedName>
        <fullName evidence="1">Uncharacterized protein</fullName>
    </submittedName>
</protein>
<dbReference type="EMBL" id="JAULSW010000001">
    <property type="protein sequence ID" value="KAK3394172.1"/>
    <property type="molecule type" value="Genomic_DNA"/>
</dbReference>
<keyword evidence="2" id="KW-1185">Reference proteome</keyword>
<dbReference type="Proteomes" id="UP001285441">
    <property type="component" value="Unassembled WGS sequence"/>
</dbReference>
<name>A0AAE0P6I7_9PEZI</name>
<sequence length="162" mass="18515">MRSPLRYLCSRSHTRLPRQAHPKRRRSVWTCFFQSQVLKKQDGPCLQEPNQLAAWSGLVPISHPFAVRPFCCVAGFVTSVSGKMLTDEGQLGALLRGWGTLVLLTLCCWRFRSSLLPPYEWMSPRLVCGSATLFDLDLLRRRTILRRNTATMGWTAWYSGAR</sequence>
<comment type="caution">
    <text evidence="1">The sequence shown here is derived from an EMBL/GenBank/DDBJ whole genome shotgun (WGS) entry which is preliminary data.</text>
</comment>
<evidence type="ECO:0000313" key="1">
    <source>
        <dbReference type="EMBL" id="KAK3394172.1"/>
    </source>
</evidence>
<dbReference type="AlphaFoldDB" id="A0AAE0P6I7"/>
<reference evidence="1" key="1">
    <citation type="journal article" date="2023" name="Mol. Phylogenet. Evol.">
        <title>Genome-scale phylogeny and comparative genomics of the fungal order Sordariales.</title>
        <authorList>
            <person name="Hensen N."/>
            <person name="Bonometti L."/>
            <person name="Westerberg I."/>
            <person name="Brannstrom I.O."/>
            <person name="Guillou S."/>
            <person name="Cros-Aarteil S."/>
            <person name="Calhoun S."/>
            <person name="Haridas S."/>
            <person name="Kuo A."/>
            <person name="Mondo S."/>
            <person name="Pangilinan J."/>
            <person name="Riley R."/>
            <person name="LaButti K."/>
            <person name="Andreopoulos B."/>
            <person name="Lipzen A."/>
            <person name="Chen C."/>
            <person name="Yan M."/>
            <person name="Daum C."/>
            <person name="Ng V."/>
            <person name="Clum A."/>
            <person name="Steindorff A."/>
            <person name="Ohm R.A."/>
            <person name="Martin F."/>
            <person name="Silar P."/>
            <person name="Natvig D.O."/>
            <person name="Lalanne C."/>
            <person name="Gautier V."/>
            <person name="Ament-Velasquez S.L."/>
            <person name="Kruys A."/>
            <person name="Hutchinson M.I."/>
            <person name="Powell A.J."/>
            <person name="Barry K."/>
            <person name="Miller A.N."/>
            <person name="Grigoriev I.V."/>
            <person name="Debuchy R."/>
            <person name="Gladieux P."/>
            <person name="Hiltunen Thoren M."/>
            <person name="Johannesson H."/>
        </authorList>
    </citation>
    <scope>NUCLEOTIDE SEQUENCE</scope>
    <source>
        <strain evidence="1">CBS 232.78</strain>
    </source>
</reference>
<accession>A0AAE0P6I7</accession>
<gene>
    <name evidence="1" type="ORF">B0H63DRAFT_38773</name>
</gene>
<evidence type="ECO:0000313" key="2">
    <source>
        <dbReference type="Proteomes" id="UP001285441"/>
    </source>
</evidence>